<keyword evidence="8" id="KW-1185">Reference proteome</keyword>
<feature type="domain" description="ABC transporter" evidence="6">
    <location>
        <begin position="309"/>
        <end position="554"/>
    </location>
</feature>
<keyword evidence="3" id="KW-0813">Transport</keyword>
<dbReference type="GO" id="GO:0055085">
    <property type="term" value="P:transmembrane transport"/>
    <property type="evidence" value="ECO:0007669"/>
    <property type="project" value="UniProtKB-ARBA"/>
</dbReference>
<keyword evidence="4" id="KW-0547">Nucleotide-binding</keyword>
<comment type="caution">
    <text evidence="7">The sequence shown here is derived from an EMBL/GenBank/DDBJ whole genome shotgun (WGS) entry which is preliminary data.</text>
</comment>
<evidence type="ECO:0000259" key="6">
    <source>
        <dbReference type="PROSITE" id="PS50893"/>
    </source>
</evidence>
<dbReference type="InterPro" id="IPR050319">
    <property type="entry name" value="ABC_transp_ATP-bind"/>
</dbReference>
<sequence length="571" mass="62257">MSLLRARESAIAPASAVPAAIAEVENLNISFPAGGEGRHVVRDVSFTLHPGRVLAFVGESGSGKSVTARALLGLVGDNAQVRHERLRILDHDYSNATQVDWRRIRGAGIGYVLQDALTSLDPLKTVGFEVGETVLEHRLKTKREIRSHVVDILGRVGIPDGERRYDEYPHQLSGGLRQRALIAAGIAAAPRILIADEPTTALDVSIQVQVLRLLKQSQEKGLAILLITHDLTVASTFADEILVFRQGEVVERGTAGDVLSRPRHAYTKALLQAIPGQQTRGKRLSPLPPLDLVRLRPPSASGGDGGDILEVRNLTKTFHSSTRHPRVAVDHVSFSLEYGRTLGIVGESGSGKSTVARIILGFEHADSGEVLIDGKPWSALPETKRRPRRHLVQLISQDPLGSFDPRHTVLRLLGDALGTLPAYRNTAKRDARSYELLELVGLERLHALRRPRELSGGQRQRVAIARALAVEPRLLVADEAVSALDVSIQAQILDVLRDIQKQLGLSILFISHDLGVVQHISDSVVVMKAGRVVEHGDVNAIFSSPKEPYTRELLNARHSLSHFRPAPVDAI</sequence>
<dbReference type="RefSeq" id="WP_183753074.1">
    <property type="nucleotide sequence ID" value="NZ_JACICC010000005.1"/>
</dbReference>
<dbReference type="AlphaFoldDB" id="A0A7W5Z517"/>
<evidence type="ECO:0000256" key="2">
    <source>
        <dbReference type="ARBA" id="ARBA00005417"/>
    </source>
</evidence>
<dbReference type="Pfam" id="PF08352">
    <property type="entry name" value="oligo_HPY"/>
    <property type="match status" value="2"/>
</dbReference>
<evidence type="ECO:0000313" key="8">
    <source>
        <dbReference type="Proteomes" id="UP000537592"/>
    </source>
</evidence>
<dbReference type="Gene3D" id="3.40.50.300">
    <property type="entry name" value="P-loop containing nucleotide triphosphate hydrolases"/>
    <property type="match status" value="2"/>
</dbReference>
<evidence type="ECO:0000256" key="4">
    <source>
        <dbReference type="ARBA" id="ARBA00022741"/>
    </source>
</evidence>
<dbReference type="SUPFAM" id="SSF52540">
    <property type="entry name" value="P-loop containing nucleoside triphosphate hydrolases"/>
    <property type="match status" value="2"/>
</dbReference>
<dbReference type="SMART" id="SM00382">
    <property type="entry name" value="AAA"/>
    <property type="match status" value="2"/>
</dbReference>
<proteinExistence type="inferred from homology"/>
<name>A0A7W5Z517_9HYPH</name>
<dbReference type="GO" id="GO:0015833">
    <property type="term" value="P:peptide transport"/>
    <property type="evidence" value="ECO:0007669"/>
    <property type="project" value="InterPro"/>
</dbReference>
<keyword evidence="5 7" id="KW-0067">ATP-binding</keyword>
<feature type="domain" description="ABC transporter" evidence="6">
    <location>
        <begin position="24"/>
        <end position="271"/>
    </location>
</feature>
<dbReference type="PROSITE" id="PS00211">
    <property type="entry name" value="ABC_TRANSPORTER_1"/>
    <property type="match status" value="1"/>
</dbReference>
<evidence type="ECO:0000256" key="5">
    <source>
        <dbReference type="ARBA" id="ARBA00022840"/>
    </source>
</evidence>
<reference evidence="7 8" key="1">
    <citation type="submission" date="2020-08" db="EMBL/GenBank/DDBJ databases">
        <title>Genomic Encyclopedia of Type Strains, Phase IV (KMG-IV): sequencing the most valuable type-strain genomes for metagenomic binning, comparative biology and taxonomic classification.</title>
        <authorList>
            <person name="Goeker M."/>
        </authorList>
    </citation>
    <scope>NUCLEOTIDE SEQUENCE [LARGE SCALE GENOMIC DNA]</scope>
    <source>
        <strain evidence="7 8">DSM 28760</strain>
    </source>
</reference>
<dbReference type="Pfam" id="PF00005">
    <property type="entry name" value="ABC_tran"/>
    <property type="match status" value="2"/>
</dbReference>
<organism evidence="7 8">
    <name type="scientific">Pseudochelatococcus contaminans</name>
    <dbReference type="NCBI Taxonomy" id="1538103"/>
    <lineage>
        <taxon>Bacteria</taxon>
        <taxon>Pseudomonadati</taxon>
        <taxon>Pseudomonadota</taxon>
        <taxon>Alphaproteobacteria</taxon>
        <taxon>Hyphomicrobiales</taxon>
        <taxon>Chelatococcaceae</taxon>
        <taxon>Pseudochelatococcus</taxon>
    </lineage>
</organism>
<gene>
    <name evidence="7" type="ORF">FHS81_002319</name>
</gene>
<dbReference type="Proteomes" id="UP000537592">
    <property type="component" value="Unassembled WGS sequence"/>
</dbReference>
<dbReference type="CDD" id="cd03257">
    <property type="entry name" value="ABC_NikE_OppD_transporters"/>
    <property type="match status" value="2"/>
</dbReference>
<dbReference type="InterPro" id="IPR013563">
    <property type="entry name" value="Oligopep_ABC_C"/>
</dbReference>
<dbReference type="GO" id="GO:0005886">
    <property type="term" value="C:plasma membrane"/>
    <property type="evidence" value="ECO:0007669"/>
    <property type="project" value="UniProtKB-SubCell"/>
</dbReference>
<evidence type="ECO:0000313" key="7">
    <source>
        <dbReference type="EMBL" id="MBB3810223.1"/>
    </source>
</evidence>
<dbReference type="PROSITE" id="PS50893">
    <property type="entry name" value="ABC_TRANSPORTER_2"/>
    <property type="match status" value="2"/>
</dbReference>
<dbReference type="EMBL" id="JACICC010000005">
    <property type="protein sequence ID" value="MBB3810223.1"/>
    <property type="molecule type" value="Genomic_DNA"/>
</dbReference>
<evidence type="ECO:0000256" key="1">
    <source>
        <dbReference type="ARBA" id="ARBA00004417"/>
    </source>
</evidence>
<protein>
    <submittedName>
        <fullName evidence="7">Peptide/nickel transport system ATP-binding protein</fullName>
    </submittedName>
</protein>
<dbReference type="InterPro" id="IPR017871">
    <property type="entry name" value="ABC_transporter-like_CS"/>
</dbReference>
<accession>A0A7W5Z517</accession>
<comment type="subcellular location">
    <subcellularLocation>
        <location evidence="1">Cell inner membrane</location>
        <topology evidence="1">Peripheral membrane protein</topology>
    </subcellularLocation>
</comment>
<dbReference type="PANTHER" id="PTHR43776">
    <property type="entry name" value="TRANSPORT ATP-BINDING PROTEIN"/>
    <property type="match status" value="1"/>
</dbReference>
<dbReference type="InterPro" id="IPR027417">
    <property type="entry name" value="P-loop_NTPase"/>
</dbReference>
<evidence type="ECO:0000256" key="3">
    <source>
        <dbReference type="ARBA" id="ARBA00022448"/>
    </source>
</evidence>
<comment type="similarity">
    <text evidence="2">Belongs to the ABC transporter superfamily.</text>
</comment>
<dbReference type="InterPro" id="IPR003593">
    <property type="entry name" value="AAA+_ATPase"/>
</dbReference>
<dbReference type="GO" id="GO:0005524">
    <property type="term" value="F:ATP binding"/>
    <property type="evidence" value="ECO:0007669"/>
    <property type="project" value="UniProtKB-KW"/>
</dbReference>
<dbReference type="PANTHER" id="PTHR43776:SF7">
    <property type="entry name" value="D,D-DIPEPTIDE TRANSPORT ATP-BINDING PROTEIN DDPF-RELATED"/>
    <property type="match status" value="1"/>
</dbReference>
<dbReference type="NCBIfam" id="NF008453">
    <property type="entry name" value="PRK11308.1"/>
    <property type="match status" value="2"/>
</dbReference>
<dbReference type="InterPro" id="IPR003439">
    <property type="entry name" value="ABC_transporter-like_ATP-bd"/>
</dbReference>
<dbReference type="GO" id="GO:0016887">
    <property type="term" value="F:ATP hydrolysis activity"/>
    <property type="evidence" value="ECO:0007669"/>
    <property type="project" value="InterPro"/>
</dbReference>